<comment type="cofactor">
    <cofactor evidence="1">
        <name>pyridoxal 5'-phosphate</name>
        <dbReference type="ChEBI" id="CHEBI:597326"/>
    </cofactor>
</comment>
<dbReference type="EC" id="4.1.2.48" evidence="6"/>
<dbReference type="InterPro" id="IPR015424">
    <property type="entry name" value="PyrdxlP-dep_Trfase"/>
</dbReference>
<keyword evidence="6" id="KW-0456">Lyase</keyword>
<dbReference type="EMBL" id="CADCUC010000556">
    <property type="protein sequence ID" value="CAA9356353.1"/>
    <property type="molecule type" value="Genomic_DNA"/>
</dbReference>
<reference evidence="6" key="1">
    <citation type="submission" date="2020-02" db="EMBL/GenBank/DDBJ databases">
        <authorList>
            <person name="Meier V. D."/>
        </authorList>
    </citation>
    <scope>NUCLEOTIDE SEQUENCE</scope>
    <source>
        <strain evidence="6">AVDCRST_MAG90</strain>
    </source>
</reference>
<comment type="subunit">
    <text evidence="3">Homotetramer.</text>
</comment>
<evidence type="ECO:0000256" key="3">
    <source>
        <dbReference type="ARBA" id="ARBA00011881"/>
    </source>
</evidence>
<dbReference type="Gene3D" id="3.40.640.10">
    <property type="entry name" value="Type I PLP-dependent aspartate aminotransferase-like (Major domain)"/>
    <property type="match status" value="1"/>
</dbReference>
<dbReference type="PANTHER" id="PTHR48097">
    <property type="entry name" value="L-THREONINE ALDOLASE-RELATED"/>
    <property type="match status" value="1"/>
</dbReference>
<dbReference type="InterPro" id="IPR015421">
    <property type="entry name" value="PyrdxlP-dep_Trfase_major"/>
</dbReference>
<feature type="non-terminal residue" evidence="6">
    <location>
        <position position="1"/>
    </location>
</feature>
<dbReference type="Pfam" id="PF01212">
    <property type="entry name" value="Beta_elim_lyase"/>
    <property type="match status" value="1"/>
</dbReference>
<gene>
    <name evidence="6" type="ORF">AVDCRST_MAG90-2686</name>
</gene>
<dbReference type="PANTHER" id="PTHR48097:SF5">
    <property type="entry name" value="LOW SPECIFICITY L-THREONINE ALDOLASE"/>
    <property type="match status" value="1"/>
</dbReference>
<dbReference type="SUPFAM" id="SSF53383">
    <property type="entry name" value="PLP-dependent transferases"/>
    <property type="match status" value="1"/>
</dbReference>
<protein>
    <submittedName>
        <fullName evidence="6">Low-specificity L-threonine aldolase</fullName>
        <ecNumber evidence="6">4.1.2.48</ecNumber>
    </submittedName>
</protein>
<organism evidence="6">
    <name type="scientific">uncultured Microvirga sp</name>
    <dbReference type="NCBI Taxonomy" id="412392"/>
    <lineage>
        <taxon>Bacteria</taxon>
        <taxon>Pseudomonadati</taxon>
        <taxon>Pseudomonadota</taxon>
        <taxon>Alphaproteobacteria</taxon>
        <taxon>Hyphomicrobiales</taxon>
        <taxon>Methylobacteriaceae</taxon>
        <taxon>Microvirga</taxon>
        <taxon>environmental samples</taxon>
    </lineage>
</organism>
<keyword evidence="4" id="KW-0663">Pyridoxal phosphate</keyword>
<evidence type="ECO:0000313" key="6">
    <source>
        <dbReference type="EMBL" id="CAA9356353.1"/>
    </source>
</evidence>
<dbReference type="Gene3D" id="3.90.1150.10">
    <property type="entry name" value="Aspartate Aminotransferase, domain 1"/>
    <property type="match status" value="1"/>
</dbReference>
<evidence type="ECO:0000259" key="5">
    <source>
        <dbReference type="Pfam" id="PF01212"/>
    </source>
</evidence>
<dbReference type="GO" id="GO:0016829">
    <property type="term" value="F:lyase activity"/>
    <property type="evidence" value="ECO:0007669"/>
    <property type="project" value="UniProtKB-KW"/>
</dbReference>
<dbReference type="InterPro" id="IPR001597">
    <property type="entry name" value="ArAA_b-elim_lyase/Thr_aldolase"/>
</dbReference>
<dbReference type="AlphaFoldDB" id="A0A6J4MCD9"/>
<evidence type="ECO:0000256" key="4">
    <source>
        <dbReference type="ARBA" id="ARBA00022898"/>
    </source>
</evidence>
<name>A0A6J4MCD9_9HYPH</name>
<feature type="domain" description="Aromatic amino acid beta-eliminating lyase/threonine aldolase" evidence="5">
    <location>
        <begin position="4"/>
        <end position="154"/>
    </location>
</feature>
<proteinExistence type="inferred from homology"/>
<evidence type="ECO:0000256" key="2">
    <source>
        <dbReference type="ARBA" id="ARBA00006966"/>
    </source>
</evidence>
<accession>A0A6J4MCD9</accession>
<sequence length="223" mass="23698">GLSISQANECGLVYGLDEIAAMGEVCRADGLKLHMDGARFANALVSLGCSPAEMTWKRGVDLLSFGATKNGCLAAEAIIAFDPALAESLDYRRKRSGHTLSKGRLLAAQLEGYLADDHWLSNARHANRMAARLSAGLTAVAGVRLAWPTEANEVFPILPASLDVALRAAGAVYHPWSDLSLPAGETVGPNERLVRMVTSFATEEPVVDRLLDSARDASRRAAA</sequence>
<dbReference type="InterPro" id="IPR015422">
    <property type="entry name" value="PyrdxlP-dep_Trfase_small"/>
</dbReference>
<dbReference type="GO" id="GO:0006520">
    <property type="term" value="P:amino acid metabolic process"/>
    <property type="evidence" value="ECO:0007669"/>
    <property type="project" value="InterPro"/>
</dbReference>
<evidence type="ECO:0000256" key="1">
    <source>
        <dbReference type="ARBA" id="ARBA00001933"/>
    </source>
</evidence>
<comment type="similarity">
    <text evidence="2">Belongs to the threonine aldolase family.</text>
</comment>